<feature type="transmembrane region" description="Helical" evidence="2">
    <location>
        <begin position="47"/>
        <end position="66"/>
    </location>
</feature>
<gene>
    <name evidence="3" type="ORF">BDP27DRAFT_1420638</name>
</gene>
<feature type="compositionally biased region" description="Polar residues" evidence="1">
    <location>
        <begin position="273"/>
        <end position="292"/>
    </location>
</feature>
<keyword evidence="4" id="KW-1185">Reference proteome</keyword>
<feature type="compositionally biased region" description="Polar residues" evidence="1">
    <location>
        <begin position="209"/>
        <end position="224"/>
    </location>
</feature>
<reference evidence="3" key="1">
    <citation type="submission" date="2020-11" db="EMBL/GenBank/DDBJ databases">
        <authorList>
            <consortium name="DOE Joint Genome Institute"/>
            <person name="Ahrendt S."/>
            <person name="Riley R."/>
            <person name="Andreopoulos W."/>
            <person name="Labutti K."/>
            <person name="Pangilinan J."/>
            <person name="Ruiz-Duenas F.J."/>
            <person name="Barrasa J.M."/>
            <person name="Sanchez-Garcia M."/>
            <person name="Camarero S."/>
            <person name="Miyauchi S."/>
            <person name="Serrano A."/>
            <person name="Linde D."/>
            <person name="Babiker R."/>
            <person name="Drula E."/>
            <person name="Ayuso-Fernandez I."/>
            <person name="Pacheco R."/>
            <person name="Padilla G."/>
            <person name="Ferreira P."/>
            <person name="Barriuso J."/>
            <person name="Kellner H."/>
            <person name="Castanera R."/>
            <person name="Alfaro M."/>
            <person name="Ramirez L."/>
            <person name="Pisabarro A.G."/>
            <person name="Kuo A."/>
            <person name="Tritt A."/>
            <person name="Lipzen A."/>
            <person name="He G."/>
            <person name="Yan M."/>
            <person name="Ng V."/>
            <person name="Cullen D."/>
            <person name="Martin F."/>
            <person name="Rosso M.-N."/>
            <person name="Henrissat B."/>
            <person name="Hibbett D."/>
            <person name="Martinez A.T."/>
            <person name="Grigoriev I.V."/>
        </authorList>
    </citation>
    <scope>NUCLEOTIDE SEQUENCE</scope>
    <source>
        <strain evidence="3">AH 40177</strain>
    </source>
</reference>
<keyword evidence="2" id="KW-1133">Transmembrane helix</keyword>
<proteinExistence type="predicted"/>
<dbReference type="AlphaFoldDB" id="A0A9P5PX90"/>
<evidence type="ECO:0000256" key="2">
    <source>
        <dbReference type="SAM" id="Phobius"/>
    </source>
</evidence>
<evidence type="ECO:0000313" key="3">
    <source>
        <dbReference type="EMBL" id="KAF9069730.1"/>
    </source>
</evidence>
<comment type="caution">
    <text evidence="3">The sequence shown here is derived from an EMBL/GenBank/DDBJ whole genome shotgun (WGS) entry which is preliminary data.</text>
</comment>
<sequence length="386" mass="40911">MPALSAHKPQSSPYSLNDLILAIAFIEFILSMIAVVLMRYRNGTVNDIIYVIGIAVMVPGLFTGPIDVVAARNSQGGQPKVDQSVVAANPLATMSTNTPSIRIHSTCSSASHLASNEPPAPSQTEESKARSQNQGSVRIGITKGDDIERDIQQLATARTQENMKPNAVPLNTYTRYSTVPPVPGASLSAEAKGIIEEPVAIRPIIGNEMDTQGGRSSCTLTVSPHSGPETVASGSDSQYNEETDVGTRTDENLWTTGAVSLIFVVSSTLSGVPSVSLPSQADDSEANRTSHPTTEEGGVVGMQEVMESSGVELGSVVVGNNGADDSALATNAISPILVTILTLRIASNTSLSIQAKIPRYSKGWTLLLWMSMEEHREATSRVNPRW</sequence>
<feature type="region of interest" description="Disordered" evidence="1">
    <location>
        <begin position="208"/>
        <end position="243"/>
    </location>
</feature>
<accession>A0A9P5PX90</accession>
<evidence type="ECO:0000313" key="4">
    <source>
        <dbReference type="Proteomes" id="UP000772434"/>
    </source>
</evidence>
<keyword evidence="2" id="KW-0812">Transmembrane</keyword>
<organism evidence="3 4">
    <name type="scientific">Rhodocollybia butyracea</name>
    <dbReference type="NCBI Taxonomy" id="206335"/>
    <lineage>
        <taxon>Eukaryota</taxon>
        <taxon>Fungi</taxon>
        <taxon>Dikarya</taxon>
        <taxon>Basidiomycota</taxon>
        <taxon>Agaricomycotina</taxon>
        <taxon>Agaricomycetes</taxon>
        <taxon>Agaricomycetidae</taxon>
        <taxon>Agaricales</taxon>
        <taxon>Marasmiineae</taxon>
        <taxon>Omphalotaceae</taxon>
        <taxon>Rhodocollybia</taxon>
    </lineage>
</organism>
<dbReference type="EMBL" id="JADNRY010000047">
    <property type="protein sequence ID" value="KAF9069730.1"/>
    <property type="molecule type" value="Genomic_DNA"/>
</dbReference>
<feature type="region of interest" description="Disordered" evidence="1">
    <location>
        <begin position="108"/>
        <end position="145"/>
    </location>
</feature>
<evidence type="ECO:0000256" key="1">
    <source>
        <dbReference type="SAM" id="MobiDB-lite"/>
    </source>
</evidence>
<name>A0A9P5PX90_9AGAR</name>
<dbReference type="Proteomes" id="UP000772434">
    <property type="component" value="Unassembled WGS sequence"/>
</dbReference>
<feature type="transmembrane region" description="Helical" evidence="2">
    <location>
        <begin position="20"/>
        <end position="40"/>
    </location>
</feature>
<feature type="region of interest" description="Disordered" evidence="1">
    <location>
        <begin position="273"/>
        <end position="296"/>
    </location>
</feature>
<keyword evidence="2" id="KW-0472">Membrane</keyword>
<protein>
    <submittedName>
        <fullName evidence="3">Uncharacterized protein</fullName>
    </submittedName>
</protein>